<reference evidence="1 2" key="1">
    <citation type="journal article" date="2013" name="Genome Biol. Evol.">
        <title>Genomes of Stigonematalean cyanobacteria (subsection V) and the evolution of oxygenic photosynthesis from prokaryotes to plastids.</title>
        <authorList>
            <person name="Dagan T."/>
            <person name="Roettger M."/>
            <person name="Stucken K."/>
            <person name="Landan G."/>
            <person name="Koch R."/>
            <person name="Major P."/>
            <person name="Gould S.B."/>
            <person name="Goremykin V.V."/>
            <person name="Rippka R."/>
            <person name="Tandeau de Marsac N."/>
            <person name="Gugger M."/>
            <person name="Lockhart P.J."/>
            <person name="Allen J.F."/>
            <person name="Brune I."/>
            <person name="Maus I."/>
            <person name="Puhler A."/>
            <person name="Martin W.F."/>
        </authorList>
    </citation>
    <scope>NUCLEOTIDE SEQUENCE [LARGE SCALE GENOMIC DNA]</scope>
    <source>
        <strain evidence="1 2">PCC 7110</strain>
    </source>
</reference>
<comment type="caution">
    <text evidence="1">The sequence shown here is derived from an EMBL/GenBank/DDBJ whole genome shotgun (WGS) entry which is preliminary data.</text>
</comment>
<dbReference type="Proteomes" id="UP000076925">
    <property type="component" value="Unassembled WGS sequence"/>
</dbReference>
<gene>
    <name evidence="1" type="ORF">WA1_50830</name>
</gene>
<name>A0A139WQ23_9CYAN</name>
<keyword evidence="2" id="KW-1185">Reference proteome</keyword>
<accession>A0A139WQ23</accession>
<sequence length="89" mass="10144">MGAKWDTTAQRIQYTPSIAHTYPIQGLNSRKKPWDTLSPHLYPMSDETIVGADKEYYCYTIVKFSRKQSNSVVKKAFSSTKIILATVKL</sequence>
<evidence type="ECO:0000313" key="1">
    <source>
        <dbReference type="EMBL" id="KYC34527.1"/>
    </source>
</evidence>
<proteinExistence type="predicted"/>
<dbReference type="AlphaFoldDB" id="A0A139WQ23"/>
<protein>
    <submittedName>
        <fullName evidence="1">Uncharacterized protein</fullName>
    </submittedName>
</protein>
<dbReference type="EMBL" id="ANNX02000078">
    <property type="protein sequence ID" value="KYC34527.1"/>
    <property type="molecule type" value="Genomic_DNA"/>
</dbReference>
<evidence type="ECO:0000313" key="2">
    <source>
        <dbReference type="Proteomes" id="UP000076925"/>
    </source>
</evidence>
<organism evidence="1 2">
    <name type="scientific">Scytonema hofmannii PCC 7110</name>
    <dbReference type="NCBI Taxonomy" id="128403"/>
    <lineage>
        <taxon>Bacteria</taxon>
        <taxon>Bacillati</taxon>
        <taxon>Cyanobacteriota</taxon>
        <taxon>Cyanophyceae</taxon>
        <taxon>Nostocales</taxon>
        <taxon>Scytonemataceae</taxon>
        <taxon>Scytonema</taxon>
    </lineage>
</organism>
<dbReference type="STRING" id="128403.WA1_50830"/>